<feature type="transmembrane region" description="Helical" evidence="1">
    <location>
        <begin position="184"/>
        <end position="201"/>
    </location>
</feature>
<feature type="transmembrane region" description="Helical" evidence="1">
    <location>
        <begin position="81"/>
        <end position="105"/>
    </location>
</feature>
<reference evidence="2 3" key="1">
    <citation type="submission" date="2018-02" db="EMBL/GenBank/DDBJ databases">
        <title>Solimicrobium silvestre gen. nov., sp. nov., isolated from alpine forest soil.</title>
        <authorList>
            <person name="Margesin R."/>
            <person name="Albuquerque L."/>
            <person name="Zhang D.-C."/>
            <person name="Froufe H.J.C."/>
            <person name="Severino R."/>
            <person name="Roxo I."/>
            <person name="Egas C."/>
            <person name="Da Costa M.S."/>
        </authorList>
    </citation>
    <scope>NUCLEOTIDE SEQUENCE [LARGE SCALE GENOMIC DNA]</scope>
    <source>
        <strain evidence="2 3">S20-91</strain>
    </source>
</reference>
<dbReference type="Proteomes" id="UP000237839">
    <property type="component" value="Unassembled WGS sequence"/>
</dbReference>
<keyword evidence="1" id="KW-0812">Transmembrane</keyword>
<evidence type="ECO:0000256" key="1">
    <source>
        <dbReference type="SAM" id="Phobius"/>
    </source>
</evidence>
<keyword evidence="1" id="KW-1133">Transmembrane helix</keyword>
<feature type="transmembrane region" description="Helical" evidence="1">
    <location>
        <begin position="254"/>
        <end position="272"/>
    </location>
</feature>
<accession>A0A2S9GW61</accession>
<feature type="transmembrane region" description="Helical" evidence="1">
    <location>
        <begin position="112"/>
        <end position="132"/>
    </location>
</feature>
<evidence type="ECO:0000313" key="2">
    <source>
        <dbReference type="EMBL" id="PRC91965.1"/>
    </source>
</evidence>
<feature type="transmembrane region" description="Helical" evidence="1">
    <location>
        <begin position="144"/>
        <end position="163"/>
    </location>
</feature>
<evidence type="ECO:0000313" key="3">
    <source>
        <dbReference type="Proteomes" id="UP000237839"/>
    </source>
</evidence>
<dbReference type="Pfam" id="PF04143">
    <property type="entry name" value="Sulf_transp"/>
    <property type="match status" value="1"/>
</dbReference>
<dbReference type="AlphaFoldDB" id="A0A2S9GW61"/>
<comment type="caution">
    <text evidence="2">The sequence shown here is derived from an EMBL/GenBank/DDBJ whole genome shotgun (WGS) entry which is preliminary data.</text>
</comment>
<dbReference type="RefSeq" id="WP_105533057.1">
    <property type="nucleotide sequence ID" value="NZ_PUGF01000017.1"/>
</dbReference>
<keyword evidence="3" id="KW-1185">Reference proteome</keyword>
<dbReference type="EMBL" id="PUGF01000017">
    <property type="protein sequence ID" value="PRC91965.1"/>
    <property type="molecule type" value="Genomic_DNA"/>
</dbReference>
<proteinExistence type="predicted"/>
<dbReference type="InterPro" id="IPR007272">
    <property type="entry name" value="Sulf_transp_TsuA/YedE"/>
</dbReference>
<feature type="transmembrane region" description="Helical" evidence="1">
    <location>
        <begin position="292"/>
        <end position="313"/>
    </location>
</feature>
<keyword evidence="1" id="KW-0472">Membrane</keyword>
<sequence length="317" mass="33743">MSMITPLFFILALLAAGVMGFAIQRGATCSVTAVDEIVSRRGTKRLVALLEAAVWVAVGLGLAQHFHLLNSLPGGYAVTSWTFFGAMILGLGAYINGACVVGVIARLGIGQWVFALTPIGYFLGCLSMQVIFGMPMHTATPSTSAMALAASAALWPLAALLIWRIYKIFTRTRQANSDTAWSPHMATIVIGFAFLATVILSEKWTYTEVLSELAHGMLQNINGRIGMAAALFAGAVVGGKTAGKFCWTTPSITAALRCLLGGAMMAWGSLLIPGSNDGLILIGMPLLWPYAWLAFFTMCLSIASAQLATRYFFNSQV</sequence>
<name>A0A2S9GW61_9BURK</name>
<organism evidence="2 3">
    <name type="scientific">Solimicrobium silvestre</name>
    <dbReference type="NCBI Taxonomy" id="2099400"/>
    <lineage>
        <taxon>Bacteria</taxon>
        <taxon>Pseudomonadati</taxon>
        <taxon>Pseudomonadota</taxon>
        <taxon>Betaproteobacteria</taxon>
        <taxon>Burkholderiales</taxon>
        <taxon>Oxalobacteraceae</taxon>
        <taxon>Solimicrobium</taxon>
    </lineage>
</organism>
<protein>
    <submittedName>
        <fullName evidence="2">Uncharacterized protein</fullName>
    </submittedName>
</protein>
<dbReference type="OrthoDB" id="7443803at2"/>
<feature type="transmembrane region" description="Helical" evidence="1">
    <location>
        <begin position="221"/>
        <end position="242"/>
    </location>
</feature>
<gene>
    <name evidence="2" type="ORF">S2091_3307</name>
</gene>